<evidence type="ECO:0000256" key="11">
    <source>
        <dbReference type="RuleBase" id="RU003591"/>
    </source>
</evidence>
<dbReference type="CDD" id="cd02015">
    <property type="entry name" value="TPP_AHAS"/>
    <property type="match status" value="1"/>
</dbReference>
<evidence type="ECO:0000313" key="16">
    <source>
        <dbReference type="Proteomes" id="UP000176923"/>
    </source>
</evidence>
<dbReference type="PANTHER" id="PTHR18968:SF13">
    <property type="entry name" value="ACETOLACTATE SYNTHASE CATALYTIC SUBUNIT, MITOCHONDRIAL"/>
    <property type="match status" value="1"/>
</dbReference>
<dbReference type="Pfam" id="PF02775">
    <property type="entry name" value="TPP_enzyme_C"/>
    <property type="match status" value="1"/>
</dbReference>
<dbReference type="InterPro" id="IPR039368">
    <property type="entry name" value="AHAS_TPP"/>
</dbReference>
<comment type="pathway">
    <text evidence="2 11">Amino-acid biosynthesis; L-valine biosynthesis; L-valine from pyruvate: step 1/4.</text>
</comment>
<evidence type="ECO:0000259" key="13">
    <source>
        <dbReference type="Pfam" id="PF02775"/>
    </source>
</evidence>
<dbReference type="InterPro" id="IPR029061">
    <property type="entry name" value="THDP-binding"/>
</dbReference>
<evidence type="ECO:0000256" key="8">
    <source>
        <dbReference type="ARBA" id="ARBA00022842"/>
    </source>
</evidence>
<dbReference type="GO" id="GO:0009099">
    <property type="term" value="P:L-valine biosynthetic process"/>
    <property type="evidence" value="ECO:0007669"/>
    <property type="project" value="UniProtKB-UniPathway"/>
</dbReference>
<comment type="pathway">
    <text evidence="1 11">Amino-acid biosynthesis; L-isoleucine biosynthesis; L-isoleucine from 2-oxobutanoate: step 1/4.</text>
</comment>
<dbReference type="GO" id="GO:0009097">
    <property type="term" value="P:isoleucine biosynthetic process"/>
    <property type="evidence" value="ECO:0007669"/>
    <property type="project" value="UniProtKB-UniPathway"/>
</dbReference>
<gene>
    <name evidence="15" type="ORF">A3D77_07790</name>
</gene>
<evidence type="ECO:0000256" key="9">
    <source>
        <dbReference type="ARBA" id="ARBA00023052"/>
    </source>
</evidence>
<feature type="domain" description="Thiamine pyrophosphate enzyme central" evidence="12">
    <location>
        <begin position="193"/>
        <end position="328"/>
    </location>
</feature>
<keyword evidence="10 11" id="KW-0100">Branched-chain amino acid biosynthesis</keyword>
<keyword evidence="8 11" id="KW-0460">Magnesium</keyword>
<dbReference type="Gene3D" id="3.40.50.970">
    <property type="match status" value="2"/>
</dbReference>
<dbReference type="CDD" id="cd07035">
    <property type="entry name" value="TPP_PYR_POX_like"/>
    <property type="match status" value="1"/>
</dbReference>
<comment type="caution">
    <text evidence="15">The sequence shown here is derived from an EMBL/GenBank/DDBJ whole genome shotgun (WGS) entry which is preliminary data.</text>
</comment>
<dbReference type="GO" id="GO:0005948">
    <property type="term" value="C:acetolactate synthase complex"/>
    <property type="evidence" value="ECO:0007669"/>
    <property type="project" value="TreeGrafter"/>
</dbReference>
<dbReference type="InterPro" id="IPR000399">
    <property type="entry name" value="TPP-bd_CS"/>
</dbReference>
<dbReference type="EC" id="2.2.1.6" evidence="4 11"/>
<dbReference type="InterPro" id="IPR045229">
    <property type="entry name" value="TPP_enz"/>
</dbReference>
<dbReference type="FunFam" id="3.40.50.970:FF:000007">
    <property type="entry name" value="Acetolactate synthase"/>
    <property type="match status" value="1"/>
</dbReference>
<keyword evidence="6 11" id="KW-0808">Transferase</keyword>
<evidence type="ECO:0000256" key="5">
    <source>
        <dbReference type="ARBA" id="ARBA00022605"/>
    </source>
</evidence>
<evidence type="ECO:0000256" key="3">
    <source>
        <dbReference type="ARBA" id="ARBA00007812"/>
    </source>
</evidence>
<dbReference type="PROSITE" id="PS00187">
    <property type="entry name" value="TPP_ENZYMES"/>
    <property type="match status" value="1"/>
</dbReference>
<evidence type="ECO:0000256" key="4">
    <source>
        <dbReference type="ARBA" id="ARBA00013145"/>
    </source>
</evidence>
<dbReference type="SUPFAM" id="SSF52518">
    <property type="entry name" value="Thiamin diphosphate-binding fold (THDP-binding)"/>
    <property type="match status" value="2"/>
</dbReference>
<dbReference type="GO" id="GO:0003984">
    <property type="term" value="F:acetolactate synthase activity"/>
    <property type="evidence" value="ECO:0007669"/>
    <property type="project" value="UniProtKB-EC"/>
</dbReference>
<dbReference type="InterPro" id="IPR029035">
    <property type="entry name" value="DHS-like_NAD/FAD-binding_dom"/>
</dbReference>
<keyword evidence="7 11" id="KW-0479">Metal-binding</keyword>
<dbReference type="Gene3D" id="3.40.50.1220">
    <property type="entry name" value="TPP-binding domain"/>
    <property type="match status" value="1"/>
</dbReference>
<dbReference type="Proteomes" id="UP000176923">
    <property type="component" value="Unassembled WGS sequence"/>
</dbReference>
<dbReference type="InterPro" id="IPR011766">
    <property type="entry name" value="TPP_enzyme_TPP-bd"/>
</dbReference>
<dbReference type="SUPFAM" id="SSF52467">
    <property type="entry name" value="DHS-like NAD/FAD-binding domain"/>
    <property type="match status" value="1"/>
</dbReference>
<evidence type="ECO:0000256" key="6">
    <source>
        <dbReference type="ARBA" id="ARBA00022679"/>
    </source>
</evidence>
<keyword evidence="5 11" id="KW-0028">Amino-acid biosynthesis</keyword>
<organism evidence="15 16">
    <name type="scientific">Candidatus Gottesmanbacteria bacterium RIFCSPHIGHO2_02_FULL_39_11</name>
    <dbReference type="NCBI Taxonomy" id="1798382"/>
    <lineage>
        <taxon>Bacteria</taxon>
        <taxon>Candidatus Gottesmaniibacteriota</taxon>
    </lineage>
</organism>
<accession>A0A1F5ZSR2</accession>
<dbReference type="UniPathway" id="UPA00047">
    <property type="reaction ID" value="UER00055"/>
</dbReference>
<comment type="cofactor">
    <cofactor evidence="11">
        <name>Mg(2+)</name>
        <dbReference type="ChEBI" id="CHEBI:18420"/>
    </cofactor>
    <text evidence="11">Binds 1 Mg(2+) ion per subunit.</text>
</comment>
<evidence type="ECO:0000256" key="7">
    <source>
        <dbReference type="ARBA" id="ARBA00022723"/>
    </source>
</evidence>
<dbReference type="UniPathway" id="UPA00049">
    <property type="reaction ID" value="UER00059"/>
</dbReference>
<name>A0A1F5ZSR2_9BACT</name>
<comment type="similarity">
    <text evidence="3 11">Belongs to the TPP enzyme family.</text>
</comment>
<comment type="catalytic activity">
    <reaction evidence="11">
        <text>2 pyruvate + H(+) = (2S)-2-acetolactate + CO2</text>
        <dbReference type="Rhea" id="RHEA:25249"/>
        <dbReference type="ChEBI" id="CHEBI:15361"/>
        <dbReference type="ChEBI" id="CHEBI:15378"/>
        <dbReference type="ChEBI" id="CHEBI:16526"/>
        <dbReference type="ChEBI" id="CHEBI:58476"/>
        <dbReference type="EC" id="2.2.1.6"/>
    </reaction>
</comment>
<evidence type="ECO:0000256" key="10">
    <source>
        <dbReference type="ARBA" id="ARBA00023304"/>
    </source>
</evidence>
<evidence type="ECO:0000259" key="14">
    <source>
        <dbReference type="Pfam" id="PF02776"/>
    </source>
</evidence>
<dbReference type="GO" id="GO:0030976">
    <property type="term" value="F:thiamine pyrophosphate binding"/>
    <property type="evidence" value="ECO:0007669"/>
    <property type="project" value="UniProtKB-UniRule"/>
</dbReference>
<dbReference type="FunFam" id="3.40.50.1220:FF:000008">
    <property type="entry name" value="Acetolactate synthase"/>
    <property type="match status" value="1"/>
</dbReference>
<dbReference type="GO" id="GO:0000287">
    <property type="term" value="F:magnesium ion binding"/>
    <property type="evidence" value="ECO:0007669"/>
    <property type="project" value="UniProtKB-UniRule"/>
</dbReference>
<reference evidence="15 16" key="1">
    <citation type="journal article" date="2016" name="Nat. Commun.">
        <title>Thousands of microbial genomes shed light on interconnected biogeochemical processes in an aquifer system.</title>
        <authorList>
            <person name="Anantharaman K."/>
            <person name="Brown C.T."/>
            <person name="Hug L.A."/>
            <person name="Sharon I."/>
            <person name="Castelle C.J."/>
            <person name="Probst A.J."/>
            <person name="Thomas B.C."/>
            <person name="Singh A."/>
            <person name="Wilkins M.J."/>
            <person name="Karaoz U."/>
            <person name="Brodie E.L."/>
            <person name="Williams K.H."/>
            <person name="Hubbard S.S."/>
            <person name="Banfield J.F."/>
        </authorList>
    </citation>
    <scope>NUCLEOTIDE SEQUENCE [LARGE SCALE GENOMIC DNA]</scope>
</reference>
<comment type="cofactor">
    <cofactor evidence="11">
        <name>thiamine diphosphate</name>
        <dbReference type="ChEBI" id="CHEBI:58937"/>
    </cofactor>
    <text evidence="11">Binds 1 thiamine pyrophosphate per subunit.</text>
</comment>
<dbReference type="Pfam" id="PF00205">
    <property type="entry name" value="TPP_enzyme_M"/>
    <property type="match status" value="1"/>
</dbReference>
<evidence type="ECO:0000313" key="15">
    <source>
        <dbReference type="EMBL" id="OGG15413.1"/>
    </source>
</evidence>
<dbReference type="InterPro" id="IPR012846">
    <property type="entry name" value="Acetolactate_synth_lsu"/>
</dbReference>
<dbReference type="InterPro" id="IPR012001">
    <property type="entry name" value="Thiamin_PyroP_enz_TPP-bd_dom"/>
</dbReference>
<evidence type="ECO:0000256" key="2">
    <source>
        <dbReference type="ARBA" id="ARBA00005025"/>
    </source>
</evidence>
<dbReference type="AlphaFoldDB" id="A0A1F5ZSR2"/>
<protein>
    <recommendedName>
        <fullName evidence="4 11">Acetolactate synthase</fullName>
        <ecNumber evidence="4 11">2.2.1.6</ecNumber>
    </recommendedName>
</protein>
<evidence type="ECO:0000256" key="1">
    <source>
        <dbReference type="ARBA" id="ARBA00004974"/>
    </source>
</evidence>
<dbReference type="GO" id="GO:0050660">
    <property type="term" value="F:flavin adenine dinucleotide binding"/>
    <property type="evidence" value="ECO:0007669"/>
    <property type="project" value="InterPro"/>
</dbReference>
<dbReference type="EMBL" id="MFJL01000026">
    <property type="protein sequence ID" value="OGG15413.1"/>
    <property type="molecule type" value="Genomic_DNA"/>
</dbReference>
<dbReference type="PANTHER" id="PTHR18968">
    <property type="entry name" value="THIAMINE PYROPHOSPHATE ENZYMES"/>
    <property type="match status" value="1"/>
</dbReference>
<evidence type="ECO:0000259" key="12">
    <source>
        <dbReference type="Pfam" id="PF00205"/>
    </source>
</evidence>
<feature type="domain" description="Thiamine pyrophosphate enzyme N-terminal TPP-binding" evidence="14">
    <location>
        <begin position="4"/>
        <end position="118"/>
    </location>
</feature>
<dbReference type="STRING" id="1798382.A3D77_07790"/>
<dbReference type="Pfam" id="PF02776">
    <property type="entry name" value="TPP_enzyme_N"/>
    <property type="match status" value="1"/>
</dbReference>
<proteinExistence type="inferred from homology"/>
<keyword evidence="9 11" id="KW-0786">Thiamine pyrophosphate</keyword>
<dbReference type="NCBIfam" id="TIGR00118">
    <property type="entry name" value="acolac_lg"/>
    <property type="match status" value="1"/>
</dbReference>
<dbReference type="InterPro" id="IPR012000">
    <property type="entry name" value="Thiamin_PyroP_enz_cen_dom"/>
</dbReference>
<feature type="domain" description="Thiamine pyrophosphate enzyme TPP-binding" evidence="13">
    <location>
        <begin position="390"/>
        <end position="537"/>
    </location>
</feature>
<sequence>MKLTGAEILCESLLKEGVEVIFGYPGGAIMPVYDALTRYPKLRHILVRHEQGAIHAAEGYARSTGKPAVCLVTSGPGATNVVTGLADAILDSVPVVAISGQVHSHLIGGDAFQETDVVGITAMVTKHNYLIMKASEIAVSVKEAFHISGTGRPGPVVIDITKDAQFEKIEFNYPEKINLPGYNPTVKGNMHQIERAAEFINQSSKPYIFAGHGVLISHAEKELLELSEKAAIPVGTTLHGISCIKRDHPNYIGWLGMHGNLAPNKCVNKADVVIALGMRFDDRVTGRLNDYLPHATIIHVDIDPAELGKNVKVSVPIVGDVKEVLKSLLPLIKESKGRKEWFDMFKDYDKVEYEKVIRPEIYPRKGPLKMSEIVKKLSDITHGKSRIVADVGQHQMIACRYYEYKKHDSFVTSGGLGTMGFALPASIGVKVAKPNDEVWTIVGDGSFQMTMQEMATIAQENLDIKIMLLNNNFLGMVRQWQQLFFDKNYSSVSLKNPDFMKLSEGFGIPSEKVTERKDIEGAIKRARKHKGPYLIEFVVEKEQNIFPMIPQGASVDEIRIE</sequence>